<dbReference type="InterPro" id="IPR001203">
    <property type="entry name" value="OxRdtase_Ald_Fedxn_C"/>
</dbReference>
<dbReference type="Gene3D" id="3.60.9.10">
    <property type="entry name" value="Aldehyde ferredoxin oxidoreductase, N-terminal domain"/>
    <property type="match status" value="1"/>
</dbReference>
<reference evidence="10 11" key="1">
    <citation type="submission" date="2019-03" db="EMBL/GenBank/DDBJ databases">
        <title>Draft genome sequence data and analysis of a Fermenting Bacterium, Soehngenia longevitae strain 1933PT, isolated from petroleum reservoir in Azerbaijan.</title>
        <authorList>
            <person name="Grouzdev D.S."/>
            <person name="Bidzhieva S.K."/>
            <person name="Sokolova D.S."/>
            <person name="Tourova T.P."/>
            <person name="Poltaraus A.B."/>
            <person name="Nazina T.N."/>
        </authorList>
    </citation>
    <scope>NUCLEOTIDE SEQUENCE [LARGE SCALE GENOMIC DNA]</scope>
    <source>
        <strain evidence="10 11">1933P</strain>
    </source>
</reference>
<dbReference type="PANTHER" id="PTHR30038:SF0">
    <property type="entry name" value="TUNGSTEN-CONTAINING ALDEHYDE FERREDOXIN OXIDOREDUCTASE"/>
    <property type="match status" value="1"/>
</dbReference>
<evidence type="ECO:0000256" key="3">
    <source>
        <dbReference type="ARBA" id="ARBA00022485"/>
    </source>
</evidence>
<keyword evidence="7" id="KW-0411">Iron-sulfur</keyword>
<dbReference type="Pfam" id="PF01314">
    <property type="entry name" value="AFOR_C"/>
    <property type="match status" value="1"/>
</dbReference>
<dbReference type="InterPro" id="IPR013983">
    <property type="entry name" value="Ald_Fedxn_OxRdtase_N"/>
</dbReference>
<keyword evidence="5" id="KW-0560">Oxidoreductase</keyword>
<comment type="cofactor">
    <cofactor evidence="8">
        <name>tungstopterin</name>
        <dbReference type="ChEBI" id="CHEBI:30402"/>
    </cofactor>
</comment>
<proteinExistence type="inferred from homology"/>
<organism evidence="10 11">
    <name type="scientific">Soehngenia longivitae</name>
    <dbReference type="NCBI Taxonomy" id="2562294"/>
    <lineage>
        <taxon>Bacteria</taxon>
        <taxon>Bacillati</taxon>
        <taxon>Bacillota</taxon>
        <taxon>Tissierellia</taxon>
        <taxon>Tissierellales</taxon>
        <taxon>Tissierellaceae</taxon>
        <taxon>Soehngenia</taxon>
    </lineage>
</organism>
<evidence type="ECO:0000259" key="9">
    <source>
        <dbReference type="SMART" id="SM00790"/>
    </source>
</evidence>
<sequence length="621" mass="67299">MLYGYAGKMLFIDLTTGEIEEKETPKELAEDFIGGYGFGAKILYDMMKPGTDPLGPDSVLGFITGPTSATKAWFGGRYTVVNKSPITGGWNDANSGGFFGPELKKAGYDALFIKGISPKPVYIYINDGKVEIRDASHLWGMDTKKVWEALKEETNEPRLRVSAIGPAGERVSLISCPINDGHRAPARGGTGPIMGSKKLKAIAVRGTQNIPVANPEKVLEINKKVTEAMKQSELAQAFGAYGTGVGTPASALNGDSPVKNWGGVGVVDFGEEKAEKMGSIALDRYKTKKYNCASCPLGCGAEYEVNDGRWPLGPTERPEYETAAAFGSTLLCGEPDAMLKCNEICNTYGFDTISAGMTIAWAMECYERGILTKEDLDGIELTWGNGEAIVNIMQKMADGEGCGAILCHGSQYAAKYWNKGEEYLQTASGIELPMHDPRHSPGLARTYKFDPTPGRHVKGGIGGVQMLEPIKEENYIFDGTGPADLGMTLFVEVLNASSMCYFSTLCAPPETVYEYIAAITGMNFDQETAFNTGLRIFMMRYAFNLREGIKPKDMTLTKRAVGEPPLEAGPLKGYSVDVEKLGRNFFKEAGIDFDSGLPDKALLEKLGGLDEVIKDIYGEDK</sequence>
<dbReference type="GO" id="GO:0051539">
    <property type="term" value="F:4 iron, 4 sulfur cluster binding"/>
    <property type="evidence" value="ECO:0007669"/>
    <property type="project" value="UniProtKB-KW"/>
</dbReference>
<dbReference type="Gene3D" id="1.10.599.10">
    <property type="entry name" value="Aldehyde Ferredoxin Oxidoreductase Protein, subunit A, domain 3"/>
    <property type="match status" value="1"/>
</dbReference>
<keyword evidence="4" id="KW-0479">Metal-binding</keyword>
<dbReference type="GO" id="GO:0009055">
    <property type="term" value="F:electron transfer activity"/>
    <property type="evidence" value="ECO:0007669"/>
    <property type="project" value="InterPro"/>
</dbReference>
<dbReference type="InterPro" id="IPR036021">
    <property type="entry name" value="Tungsten_al_ferr_oxy-like_C"/>
</dbReference>
<keyword evidence="3" id="KW-0004">4Fe-4S</keyword>
<feature type="domain" description="Aldehyde ferredoxin oxidoreductase N-terminal" evidence="9">
    <location>
        <begin position="5"/>
        <end position="208"/>
    </location>
</feature>
<keyword evidence="6" id="KW-0408">Iron</keyword>
<dbReference type="Proteomes" id="UP000298381">
    <property type="component" value="Unassembled WGS sequence"/>
</dbReference>
<accession>A0A4Z0D947</accession>
<evidence type="ECO:0000256" key="4">
    <source>
        <dbReference type="ARBA" id="ARBA00022723"/>
    </source>
</evidence>
<keyword evidence="11" id="KW-1185">Reference proteome</keyword>
<evidence type="ECO:0000256" key="2">
    <source>
        <dbReference type="ARBA" id="ARBA00011032"/>
    </source>
</evidence>
<dbReference type="SMART" id="SM00790">
    <property type="entry name" value="AFOR_N"/>
    <property type="match status" value="1"/>
</dbReference>
<dbReference type="GO" id="GO:0016625">
    <property type="term" value="F:oxidoreductase activity, acting on the aldehyde or oxo group of donors, iron-sulfur protein as acceptor"/>
    <property type="evidence" value="ECO:0007669"/>
    <property type="project" value="InterPro"/>
</dbReference>
<evidence type="ECO:0000313" key="10">
    <source>
        <dbReference type="EMBL" id="TFZ41375.1"/>
    </source>
</evidence>
<protein>
    <submittedName>
        <fullName evidence="10">Aldehyde ferredoxin oxidoreductase</fullName>
    </submittedName>
</protein>
<dbReference type="InterPro" id="IPR013985">
    <property type="entry name" value="Ald_Fedxn_OxRdtase_dom3"/>
</dbReference>
<dbReference type="InterPro" id="IPR036503">
    <property type="entry name" value="Ald_Fedxn_OxRdtase_N_sf"/>
</dbReference>
<gene>
    <name evidence="10" type="ORF">E4100_02025</name>
</gene>
<dbReference type="SUPFAM" id="SSF48310">
    <property type="entry name" value="Aldehyde ferredoxin oxidoreductase, C-terminal domains"/>
    <property type="match status" value="1"/>
</dbReference>
<evidence type="ECO:0000313" key="11">
    <source>
        <dbReference type="Proteomes" id="UP000298381"/>
    </source>
</evidence>
<dbReference type="PANTHER" id="PTHR30038">
    <property type="entry name" value="ALDEHYDE FERREDOXIN OXIDOREDUCTASE"/>
    <property type="match status" value="1"/>
</dbReference>
<dbReference type="SUPFAM" id="SSF56228">
    <property type="entry name" value="Aldehyde ferredoxin oxidoreductase, N-terminal domain"/>
    <property type="match status" value="1"/>
</dbReference>
<evidence type="ECO:0000256" key="7">
    <source>
        <dbReference type="ARBA" id="ARBA00023014"/>
    </source>
</evidence>
<dbReference type="InterPro" id="IPR051919">
    <property type="entry name" value="W-dependent_AOR"/>
</dbReference>
<dbReference type="Pfam" id="PF02730">
    <property type="entry name" value="AFOR_N"/>
    <property type="match status" value="1"/>
</dbReference>
<comment type="similarity">
    <text evidence="2">Belongs to the AOR/FOR family.</text>
</comment>
<evidence type="ECO:0000256" key="8">
    <source>
        <dbReference type="ARBA" id="ARBA00049934"/>
    </source>
</evidence>
<evidence type="ECO:0000256" key="1">
    <source>
        <dbReference type="ARBA" id="ARBA00001966"/>
    </source>
</evidence>
<dbReference type="InterPro" id="IPR013984">
    <property type="entry name" value="Ald_Fedxn_OxRdtase_dom2"/>
</dbReference>
<dbReference type="GO" id="GO:0046872">
    <property type="term" value="F:metal ion binding"/>
    <property type="evidence" value="ECO:0007669"/>
    <property type="project" value="UniProtKB-KW"/>
</dbReference>
<dbReference type="OrthoDB" id="9763894at2"/>
<dbReference type="Gene3D" id="1.10.569.10">
    <property type="entry name" value="Aldehyde Ferredoxin Oxidoreductase Protein, subunit A, domain 2"/>
    <property type="match status" value="1"/>
</dbReference>
<evidence type="ECO:0000256" key="5">
    <source>
        <dbReference type="ARBA" id="ARBA00023002"/>
    </source>
</evidence>
<evidence type="ECO:0000256" key="6">
    <source>
        <dbReference type="ARBA" id="ARBA00023004"/>
    </source>
</evidence>
<dbReference type="RefSeq" id="WP_135270342.1">
    <property type="nucleotide sequence ID" value="NZ_SRIB01000002.1"/>
</dbReference>
<comment type="cofactor">
    <cofactor evidence="1">
        <name>[4Fe-4S] cluster</name>
        <dbReference type="ChEBI" id="CHEBI:49883"/>
    </cofactor>
</comment>
<dbReference type="EMBL" id="SRIB01000002">
    <property type="protein sequence ID" value="TFZ41375.1"/>
    <property type="molecule type" value="Genomic_DNA"/>
</dbReference>
<dbReference type="AlphaFoldDB" id="A0A4Z0D947"/>
<name>A0A4Z0D947_9FIRM</name>
<comment type="caution">
    <text evidence="10">The sequence shown here is derived from an EMBL/GenBank/DDBJ whole genome shotgun (WGS) entry which is preliminary data.</text>
</comment>